<dbReference type="OrthoDB" id="3177666at2"/>
<gene>
    <name evidence="9" type="ORF">CJ191_00310</name>
</gene>
<keyword evidence="4 7" id="KW-0812">Transmembrane</keyword>
<dbReference type="EMBL" id="PNHQ01000001">
    <property type="protein sequence ID" value="PMC80600.1"/>
    <property type="molecule type" value="Genomic_DNA"/>
</dbReference>
<evidence type="ECO:0000313" key="10">
    <source>
        <dbReference type="Proteomes" id="UP000235701"/>
    </source>
</evidence>
<evidence type="ECO:0000259" key="8">
    <source>
        <dbReference type="Pfam" id="PF03600"/>
    </source>
</evidence>
<feature type="transmembrane region" description="Helical" evidence="7">
    <location>
        <begin position="157"/>
        <end position="178"/>
    </location>
</feature>
<evidence type="ECO:0000313" key="9">
    <source>
        <dbReference type="EMBL" id="PMC80600.1"/>
    </source>
</evidence>
<keyword evidence="5 7" id="KW-1133">Transmembrane helix</keyword>
<dbReference type="GO" id="GO:0005886">
    <property type="term" value="C:plasma membrane"/>
    <property type="evidence" value="ECO:0007669"/>
    <property type="project" value="UniProtKB-SubCell"/>
</dbReference>
<reference evidence="9 10" key="1">
    <citation type="submission" date="2017-09" db="EMBL/GenBank/DDBJ databases">
        <title>Bacterial strain isolated from the female urinary microbiota.</title>
        <authorList>
            <person name="Thomas-White K."/>
            <person name="Kumar N."/>
            <person name="Forster S."/>
            <person name="Putonti C."/>
            <person name="Lawley T."/>
            <person name="Wolfe A.J."/>
        </authorList>
    </citation>
    <scope>NUCLEOTIDE SEQUENCE [LARGE SCALE GENOMIC DNA]</scope>
    <source>
        <strain evidence="9 10">UMB0240</strain>
    </source>
</reference>
<evidence type="ECO:0000256" key="3">
    <source>
        <dbReference type="ARBA" id="ARBA00022475"/>
    </source>
</evidence>
<dbReference type="AlphaFoldDB" id="A0A2N6UG97"/>
<comment type="subcellular location">
    <subcellularLocation>
        <location evidence="1">Cell membrane</location>
        <topology evidence="1">Multi-pass membrane protein</topology>
    </subcellularLocation>
</comment>
<feature type="domain" description="Citrate transporter-like" evidence="8">
    <location>
        <begin position="14"/>
        <end position="301"/>
    </location>
</feature>
<dbReference type="PANTHER" id="PTHR43302:SF5">
    <property type="entry name" value="TRANSPORTER ARSB-RELATED"/>
    <property type="match status" value="1"/>
</dbReference>
<evidence type="ECO:0000256" key="1">
    <source>
        <dbReference type="ARBA" id="ARBA00004651"/>
    </source>
</evidence>
<evidence type="ECO:0000256" key="7">
    <source>
        <dbReference type="SAM" id="Phobius"/>
    </source>
</evidence>
<protein>
    <recommendedName>
        <fullName evidence="8">Citrate transporter-like domain-containing protein</fullName>
    </recommendedName>
</protein>
<dbReference type="PANTHER" id="PTHR43302">
    <property type="entry name" value="TRANSPORTER ARSB-RELATED"/>
    <property type="match status" value="1"/>
</dbReference>
<name>A0A2N6UG97_9LACT</name>
<dbReference type="InterPro" id="IPR004680">
    <property type="entry name" value="Cit_transptr-like_dom"/>
</dbReference>
<keyword evidence="6 7" id="KW-0472">Membrane</keyword>
<keyword evidence="10" id="KW-1185">Reference proteome</keyword>
<sequence length="365" mass="40598">MKKLNIWIKQHLLFVIATTLALVSVVFGRFDFTYIKYDVLVSLFGLMVVLALFQASGLLRWASIKLIDWSSNSQVIVQSMVLSSFFGSFLLSNDIAVLTLLPIYLNILRHLPKFKGRILGAALIVVAANLGGGFFPFSNPQNLIIYSAYQVDFVTFMWWTLPLMVAGFILVMATTFFVEKKVAHTEVKEESVDRSVVIQASIGMILMVIAIFGLLNIFWTVAFITAYVVLTNWRYLLQVDYLLLLTFAAFFILVGNITDLSLVQSWLSANISSEGMAYLTGLVASQAFSNVPTTILVSPFTDQAYSLLMGVNIGGLGTMVASLANLIGFTIIRNAMSMNAKAYFKVFTIINVIFIAILVLLFFPW</sequence>
<evidence type="ECO:0000256" key="6">
    <source>
        <dbReference type="ARBA" id="ARBA00023136"/>
    </source>
</evidence>
<proteinExistence type="predicted"/>
<keyword evidence="2" id="KW-0813">Transport</keyword>
<accession>A0A2N6UG97</accession>
<feature type="transmembrane region" description="Helical" evidence="7">
    <location>
        <begin position="39"/>
        <end position="62"/>
    </location>
</feature>
<dbReference type="Pfam" id="PF03600">
    <property type="entry name" value="CitMHS"/>
    <property type="match status" value="1"/>
</dbReference>
<feature type="transmembrane region" description="Helical" evidence="7">
    <location>
        <begin position="304"/>
        <end position="331"/>
    </location>
</feature>
<feature type="transmembrane region" description="Helical" evidence="7">
    <location>
        <begin position="82"/>
        <end position="105"/>
    </location>
</feature>
<comment type="caution">
    <text evidence="9">The sequence shown here is derived from an EMBL/GenBank/DDBJ whole genome shotgun (WGS) entry which is preliminary data.</text>
</comment>
<evidence type="ECO:0000256" key="4">
    <source>
        <dbReference type="ARBA" id="ARBA00022692"/>
    </source>
</evidence>
<feature type="transmembrane region" description="Helical" evidence="7">
    <location>
        <begin position="241"/>
        <end position="263"/>
    </location>
</feature>
<organism evidence="9 10">
    <name type="scientific">Aerococcus viridans</name>
    <dbReference type="NCBI Taxonomy" id="1377"/>
    <lineage>
        <taxon>Bacteria</taxon>
        <taxon>Bacillati</taxon>
        <taxon>Bacillota</taxon>
        <taxon>Bacilli</taxon>
        <taxon>Lactobacillales</taxon>
        <taxon>Aerococcaceae</taxon>
        <taxon>Aerococcus</taxon>
    </lineage>
</organism>
<dbReference type="Proteomes" id="UP000235701">
    <property type="component" value="Unassembled WGS sequence"/>
</dbReference>
<evidence type="ECO:0000256" key="2">
    <source>
        <dbReference type="ARBA" id="ARBA00022448"/>
    </source>
</evidence>
<keyword evidence="3" id="KW-1003">Cell membrane</keyword>
<feature type="transmembrane region" description="Helical" evidence="7">
    <location>
        <begin position="343"/>
        <end position="363"/>
    </location>
</feature>
<dbReference type="RefSeq" id="WP_102198609.1">
    <property type="nucleotide sequence ID" value="NZ_PNHQ01000001.1"/>
</dbReference>
<dbReference type="GO" id="GO:0055085">
    <property type="term" value="P:transmembrane transport"/>
    <property type="evidence" value="ECO:0007669"/>
    <property type="project" value="InterPro"/>
</dbReference>
<feature type="transmembrane region" description="Helical" evidence="7">
    <location>
        <begin position="275"/>
        <end position="298"/>
    </location>
</feature>
<feature type="transmembrane region" description="Helical" evidence="7">
    <location>
        <begin position="204"/>
        <end position="229"/>
    </location>
</feature>
<feature type="transmembrane region" description="Helical" evidence="7">
    <location>
        <begin position="6"/>
        <end position="27"/>
    </location>
</feature>
<evidence type="ECO:0000256" key="5">
    <source>
        <dbReference type="ARBA" id="ARBA00022989"/>
    </source>
</evidence>
<feature type="transmembrane region" description="Helical" evidence="7">
    <location>
        <begin position="117"/>
        <end position="137"/>
    </location>
</feature>